<dbReference type="GO" id="GO:0008713">
    <property type="term" value="F:ADP-heptose-lipopolysaccharide heptosyltransferase activity"/>
    <property type="evidence" value="ECO:0007669"/>
    <property type="project" value="TreeGrafter"/>
</dbReference>
<proteinExistence type="predicted"/>
<evidence type="ECO:0000256" key="2">
    <source>
        <dbReference type="ARBA" id="ARBA00022679"/>
    </source>
</evidence>
<keyword evidence="4" id="KW-1185">Reference proteome</keyword>
<evidence type="ECO:0000313" key="4">
    <source>
        <dbReference type="Proteomes" id="UP000437748"/>
    </source>
</evidence>
<dbReference type="SUPFAM" id="SSF53756">
    <property type="entry name" value="UDP-Glycosyltransferase/glycogen phosphorylase"/>
    <property type="match status" value="1"/>
</dbReference>
<dbReference type="GO" id="GO:0009244">
    <property type="term" value="P:lipopolysaccharide core region biosynthetic process"/>
    <property type="evidence" value="ECO:0007669"/>
    <property type="project" value="TreeGrafter"/>
</dbReference>
<organism evidence="3 4">
    <name type="scientific">Silvanigrella paludirubra</name>
    <dbReference type="NCBI Taxonomy" id="2499159"/>
    <lineage>
        <taxon>Bacteria</taxon>
        <taxon>Pseudomonadati</taxon>
        <taxon>Bdellovibrionota</taxon>
        <taxon>Oligoflexia</taxon>
        <taxon>Silvanigrellales</taxon>
        <taxon>Silvanigrellaceae</taxon>
        <taxon>Silvanigrella</taxon>
    </lineage>
</organism>
<keyword evidence="2" id="KW-0808">Transferase</keyword>
<gene>
    <name evidence="3" type="ORF">GCL60_07205</name>
</gene>
<evidence type="ECO:0000313" key="3">
    <source>
        <dbReference type="EMBL" id="KAB8040045.1"/>
    </source>
</evidence>
<evidence type="ECO:0008006" key="5">
    <source>
        <dbReference type="Google" id="ProtNLM"/>
    </source>
</evidence>
<evidence type="ECO:0000256" key="1">
    <source>
        <dbReference type="ARBA" id="ARBA00022676"/>
    </source>
</evidence>
<dbReference type="AlphaFoldDB" id="A0A6N6VUM9"/>
<dbReference type="InterPro" id="IPR051199">
    <property type="entry name" value="LPS_LOS_Heptosyltrfase"/>
</dbReference>
<protein>
    <recommendedName>
        <fullName evidence="5">Glycosyltransferase family 9 protein</fullName>
    </recommendedName>
</protein>
<keyword evidence="1" id="KW-0328">Glycosyltransferase</keyword>
<dbReference type="GO" id="GO:0005829">
    <property type="term" value="C:cytosol"/>
    <property type="evidence" value="ECO:0007669"/>
    <property type="project" value="TreeGrafter"/>
</dbReference>
<dbReference type="Pfam" id="PF01075">
    <property type="entry name" value="Glyco_transf_9"/>
    <property type="match status" value="1"/>
</dbReference>
<dbReference type="InterPro" id="IPR002201">
    <property type="entry name" value="Glyco_trans_9"/>
</dbReference>
<sequence>MDKMNNIKEHITDNTFERIIFITRLSAIGDVIISSHTIVKLIINGYFPVFITSHSTKDIALRINGLQAFICHQKGKKNLYYFKGNEVNEKSFLENINSLKTLKKHLYVDLQKTSRSKRALKFISNELNIKFEKKYFISKMTLYRILLVILSYFSFKQKVKDNKLKFNRIHEIQEKLIKNIILKDKNSYEKLNKNHIILQNNNSFFNNKFDYIAIFPGASGFIKTWPKEKFRELIQKIVNQTNYHIIICGLTNEIYLGEYLDYPQQTRIINLVNKTTLDQTLNIISNSKYIVTNDSFAAHGADVFKIPASVLFGATSPLFGFVPIYEKISIEYMNLSCSPCSRHGKGFCRFKNLKCLQDIDTLNIFNHILNLKTKN</sequence>
<comment type="caution">
    <text evidence="3">The sequence shown here is derived from an EMBL/GenBank/DDBJ whole genome shotgun (WGS) entry which is preliminary data.</text>
</comment>
<dbReference type="Proteomes" id="UP000437748">
    <property type="component" value="Unassembled WGS sequence"/>
</dbReference>
<dbReference type="CDD" id="cd03789">
    <property type="entry name" value="GT9_LPS_heptosyltransferase"/>
    <property type="match status" value="1"/>
</dbReference>
<accession>A0A6N6VUM9</accession>
<dbReference type="Gene3D" id="3.40.50.2000">
    <property type="entry name" value="Glycogen Phosphorylase B"/>
    <property type="match status" value="1"/>
</dbReference>
<dbReference type="PANTHER" id="PTHR30160">
    <property type="entry name" value="TETRAACYLDISACCHARIDE 4'-KINASE-RELATED"/>
    <property type="match status" value="1"/>
</dbReference>
<dbReference type="PANTHER" id="PTHR30160:SF1">
    <property type="entry name" value="LIPOPOLYSACCHARIDE 1,2-N-ACETYLGLUCOSAMINETRANSFERASE-RELATED"/>
    <property type="match status" value="1"/>
</dbReference>
<dbReference type="EMBL" id="WFLM01000002">
    <property type="protein sequence ID" value="KAB8040045.1"/>
    <property type="molecule type" value="Genomic_DNA"/>
</dbReference>
<name>A0A6N6VUM9_9BACT</name>
<reference evidence="3 4" key="1">
    <citation type="submission" date="2019-10" db="EMBL/GenBank/DDBJ databases">
        <title>New species of Slilvanegrellaceae.</title>
        <authorList>
            <person name="Pitt A."/>
            <person name="Hahn M.W."/>
        </authorList>
    </citation>
    <scope>NUCLEOTIDE SEQUENCE [LARGE SCALE GENOMIC DNA]</scope>
    <source>
        <strain evidence="3 4">SP-Ram-0.45-NSY-1</strain>
    </source>
</reference>